<evidence type="ECO:0000313" key="2">
    <source>
        <dbReference type="Proteomes" id="UP001044222"/>
    </source>
</evidence>
<evidence type="ECO:0000313" key="1">
    <source>
        <dbReference type="EMBL" id="KAG5847924.1"/>
    </source>
</evidence>
<comment type="caution">
    <text evidence="1">The sequence shown here is derived from an EMBL/GenBank/DDBJ whole genome shotgun (WGS) entry which is preliminary data.</text>
</comment>
<protein>
    <submittedName>
        <fullName evidence="1">Uncharacterized protein</fullName>
    </submittedName>
</protein>
<keyword evidence="2" id="KW-1185">Reference proteome</keyword>
<gene>
    <name evidence="1" type="ORF">ANANG_G00131400</name>
</gene>
<dbReference type="EMBL" id="JAFIRN010000006">
    <property type="protein sequence ID" value="KAG5847924.1"/>
    <property type="molecule type" value="Genomic_DNA"/>
</dbReference>
<sequence length="77" mass="8964">MRNTCEALYKSATGHSAIGEEEEECVVFSPILFCGPAWRPMRNRPTPIRSEYCQLHPSDLDFNFSSLLYYYCDFVLF</sequence>
<dbReference type="Proteomes" id="UP001044222">
    <property type="component" value="Chromosome 6"/>
</dbReference>
<organism evidence="1 2">
    <name type="scientific">Anguilla anguilla</name>
    <name type="common">European freshwater eel</name>
    <name type="synonym">Muraena anguilla</name>
    <dbReference type="NCBI Taxonomy" id="7936"/>
    <lineage>
        <taxon>Eukaryota</taxon>
        <taxon>Metazoa</taxon>
        <taxon>Chordata</taxon>
        <taxon>Craniata</taxon>
        <taxon>Vertebrata</taxon>
        <taxon>Euteleostomi</taxon>
        <taxon>Actinopterygii</taxon>
        <taxon>Neopterygii</taxon>
        <taxon>Teleostei</taxon>
        <taxon>Anguilliformes</taxon>
        <taxon>Anguillidae</taxon>
        <taxon>Anguilla</taxon>
    </lineage>
</organism>
<name>A0A9D3MFA0_ANGAN</name>
<reference evidence="1" key="1">
    <citation type="submission" date="2021-01" db="EMBL/GenBank/DDBJ databases">
        <title>A chromosome-scale assembly of European eel, Anguilla anguilla.</title>
        <authorList>
            <person name="Henkel C."/>
            <person name="Jong-Raadsen S.A."/>
            <person name="Dufour S."/>
            <person name="Weltzien F.-A."/>
            <person name="Palstra A.P."/>
            <person name="Pelster B."/>
            <person name="Spaink H.P."/>
            <person name="Van Den Thillart G.E."/>
            <person name="Jansen H."/>
            <person name="Zahm M."/>
            <person name="Klopp C."/>
            <person name="Cedric C."/>
            <person name="Louis A."/>
            <person name="Berthelot C."/>
            <person name="Parey E."/>
            <person name="Roest Crollius H."/>
            <person name="Montfort J."/>
            <person name="Robinson-Rechavi M."/>
            <person name="Bucao C."/>
            <person name="Bouchez O."/>
            <person name="Gislard M."/>
            <person name="Lluch J."/>
            <person name="Milhes M."/>
            <person name="Lampietro C."/>
            <person name="Lopez Roques C."/>
            <person name="Donnadieu C."/>
            <person name="Braasch I."/>
            <person name="Desvignes T."/>
            <person name="Postlethwait J."/>
            <person name="Bobe J."/>
            <person name="Guiguen Y."/>
            <person name="Dirks R."/>
        </authorList>
    </citation>
    <scope>NUCLEOTIDE SEQUENCE</scope>
    <source>
        <strain evidence="1">Tag_6206</strain>
        <tissue evidence="1">Liver</tissue>
    </source>
</reference>
<accession>A0A9D3MFA0</accession>
<dbReference type="AlphaFoldDB" id="A0A9D3MFA0"/>
<proteinExistence type="predicted"/>